<proteinExistence type="predicted"/>
<sequence length="150" mass="16051">MITVNLGKLLLCETKISNACDTKVCKNGHCRLNGSIDKGICDCFYGFEGDKCERKTFCDPVSCSGHGICSSSNGTSTIKCLCDSGWKGERCETDINECENDPNLCAHGICINSPGSYFCRCLTGFFGVHCEKSSLSSESCPPQACQNGGT</sequence>
<evidence type="ECO:0000313" key="2">
    <source>
        <dbReference type="WBParaSite" id="ES5_v2.g28133.t1"/>
    </source>
</evidence>
<evidence type="ECO:0000313" key="1">
    <source>
        <dbReference type="Proteomes" id="UP000887579"/>
    </source>
</evidence>
<dbReference type="Proteomes" id="UP000887579">
    <property type="component" value="Unplaced"/>
</dbReference>
<reference evidence="2" key="1">
    <citation type="submission" date="2022-11" db="UniProtKB">
        <authorList>
            <consortium name="WormBaseParasite"/>
        </authorList>
    </citation>
    <scope>IDENTIFICATION</scope>
</reference>
<organism evidence="1 2">
    <name type="scientific">Panagrolaimus sp. ES5</name>
    <dbReference type="NCBI Taxonomy" id="591445"/>
    <lineage>
        <taxon>Eukaryota</taxon>
        <taxon>Metazoa</taxon>
        <taxon>Ecdysozoa</taxon>
        <taxon>Nematoda</taxon>
        <taxon>Chromadorea</taxon>
        <taxon>Rhabditida</taxon>
        <taxon>Tylenchina</taxon>
        <taxon>Panagrolaimomorpha</taxon>
        <taxon>Panagrolaimoidea</taxon>
        <taxon>Panagrolaimidae</taxon>
        <taxon>Panagrolaimus</taxon>
    </lineage>
</organism>
<accession>A0AC34GEI0</accession>
<protein>
    <submittedName>
        <fullName evidence="2">EGF-like domain-containing protein</fullName>
    </submittedName>
</protein>
<dbReference type="WBParaSite" id="ES5_v2.g28133.t1">
    <property type="protein sequence ID" value="ES5_v2.g28133.t1"/>
    <property type="gene ID" value="ES5_v2.g28133"/>
</dbReference>
<name>A0AC34GEI0_9BILA</name>